<dbReference type="PANTHER" id="PTHR11753">
    <property type="entry name" value="ADAPTOR COMPLEXES SMALL SUBUNIT FAMILY"/>
    <property type="match status" value="1"/>
</dbReference>
<dbReference type="KEGG" id="tng:GSTEN00012110G001"/>
<dbReference type="InterPro" id="IPR016635">
    <property type="entry name" value="AP_complex_ssu"/>
</dbReference>
<dbReference type="GO" id="GO:0030121">
    <property type="term" value="C:AP-1 adaptor complex"/>
    <property type="evidence" value="ECO:0007669"/>
    <property type="project" value="InterPro"/>
</dbReference>
<dbReference type="SUPFAM" id="SSF64356">
    <property type="entry name" value="SNARE-like"/>
    <property type="match status" value="3"/>
</dbReference>
<sequence length="265" mass="30997">MQFMLLFSRQGKLRLQKWYVPLSDKEKKKITRELVQTILARKPKMCSFLEWRDLKIVYKRWARLGRRIRVIGATLASWLLEQPSILLHYALLLRQQKDWQNAVNPGDLREANTRAPFKQYASLYFCCAVEDQDNELITLEIIHRYVELLDKYFGSVCFCLSCCHFLSPVKHLQFVQDSSSDSKVVFFSGVCVGFFFLSFFFEQQVCELDIIFNFEKAYFILDEFLLGGEAQETSKKNVLKAIEQADLLQEDAETPRSVLEEIGLT</sequence>
<dbReference type="GO" id="GO:0015031">
    <property type="term" value="P:protein transport"/>
    <property type="evidence" value="ECO:0007669"/>
    <property type="project" value="UniProtKB-KW"/>
</dbReference>
<evidence type="ECO:0000256" key="2">
    <source>
        <dbReference type="ARBA" id="ARBA00004555"/>
    </source>
</evidence>
<evidence type="ECO:0000256" key="3">
    <source>
        <dbReference type="ARBA" id="ARBA00006972"/>
    </source>
</evidence>
<evidence type="ECO:0000256" key="7">
    <source>
        <dbReference type="ARBA" id="ARBA00023136"/>
    </source>
</evidence>
<dbReference type="Pfam" id="PF01217">
    <property type="entry name" value="Clat_adaptor_s"/>
    <property type="match status" value="3"/>
</dbReference>
<dbReference type="OrthoDB" id="371463at2759"/>
<dbReference type="AlphaFoldDB" id="Q4SV83"/>
<dbReference type="EMBL" id="CAAE01013775">
    <property type="protein sequence ID" value="CAF95449.1"/>
    <property type="molecule type" value="Genomic_DNA"/>
</dbReference>
<organism evidence="10">
    <name type="scientific">Tetraodon nigroviridis</name>
    <name type="common">Spotted green pufferfish</name>
    <name type="synonym">Chelonodon nigroviridis</name>
    <dbReference type="NCBI Taxonomy" id="99883"/>
    <lineage>
        <taxon>Eukaryota</taxon>
        <taxon>Metazoa</taxon>
        <taxon>Chordata</taxon>
        <taxon>Craniata</taxon>
        <taxon>Vertebrata</taxon>
        <taxon>Euteleostomi</taxon>
        <taxon>Actinopterygii</taxon>
        <taxon>Neopterygii</taxon>
        <taxon>Teleostei</taxon>
        <taxon>Neoteleostei</taxon>
        <taxon>Acanthomorphata</taxon>
        <taxon>Eupercaria</taxon>
        <taxon>Tetraodontiformes</taxon>
        <taxon>Tetradontoidea</taxon>
        <taxon>Tetraodontidae</taxon>
        <taxon>Tetraodon</taxon>
    </lineage>
</organism>
<keyword evidence="5" id="KW-0653">Protein transport</keyword>
<keyword evidence="6" id="KW-0333">Golgi apparatus</keyword>
<gene>
    <name evidence="10" type="ORF">GSTENG00012110001</name>
</gene>
<keyword evidence="8" id="KW-0968">Cytoplasmic vesicle</keyword>
<dbReference type="CDD" id="cd14831">
    <property type="entry name" value="AP1_sigma"/>
    <property type="match status" value="1"/>
</dbReference>
<feature type="domain" description="AP complex mu/sigma subunit" evidence="9">
    <location>
        <begin position="182"/>
        <end position="248"/>
    </location>
</feature>
<reference evidence="10" key="1">
    <citation type="journal article" date="2004" name="Nature">
        <title>Genome duplication in the teleost fish Tetraodon nigroviridis reveals the early vertebrate proto-karyotype.</title>
        <authorList>
            <person name="Jaillon O."/>
            <person name="Aury J.-M."/>
            <person name="Brunet F."/>
            <person name="Petit J.-L."/>
            <person name="Stange-Thomann N."/>
            <person name="Mauceli E."/>
            <person name="Bouneau L."/>
            <person name="Fischer C."/>
            <person name="Ozouf-Costaz C."/>
            <person name="Bernot A."/>
            <person name="Nicaud S."/>
            <person name="Jaffe D."/>
            <person name="Fisher S."/>
            <person name="Lutfalla G."/>
            <person name="Dossat C."/>
            <person name="Segurens B."/>
            <person name="Dasilva C."/>
            <person name="Salanoubat M."/>
            <person name="Levy M."/>
            <person name="Boudet N."/>
            <person name="Castellano S."/>
            <person name="Anthouard V."/>
            <person name="Jubin C."/>
            <person name="Castelli V."/>
            <person name="Katinka M."/>
            <person name="Vacherie B."/>
            <person name="Biemont C."/>
            <person name="Skalli Z."/>
            <person name="Cattolico L."/>
            <person name="Poulain J."/>
            <person name="De Berardinis V."/>
            <person name="Cruaud C."/>
            <person name="Duprat S."/>
            <person name="Brottier P."/>
            <person name="Coutanceau J.-P."/>
            <person name="Gouzy J."/>
            <person name="Parra G."/>
            <person name="Lardier G."/>
            <person name="Chapple C."/>
            <person name="McKernan K.J."/>
            <person name="McEwan P."/>
            <person name="Bosak S."/>
            <person name="Kellis M."/>
            <person name="Volff J.-N."/>
            <person name="Guigo R."/>
            <person name="Zody M.C."/>
            <person name="Mesirov J."/>
            <person name="Lindblad-Toh K."/>
            <person name="Birren B."/>
            <person name="Nusbaum C."/>
            <person name="Kahn D."/>
            <person name="Robinson-Rechavi M."/>
            <person name="Laudet V."/>
            <person name="Schachter V."/>
            <person name="Quetier F."/>
            <person name="Saurin W."/>
            <person name="Scarpelli C."/>
            <person name="Wincker P."/>
            <person name="Lander E.S."/>
            <person name="Weissenbach J."/>
            <person name="Roest Crollius H."/>
        </authorList>
    </citation>
    <scope>NUCLEOTIDE SEQUENCE [LARGE SCALE GENOMIC DNA]</scope>
</reference>
<evidence type="ECO:0000256" key="6">
    <source>
        <dbReference type="ARBA" id="ARBA00023034"/>
    </source>
</evidence>
<comment type="subcellular location">
    <subcellularLocation>
        <location evidence="1">Cytoplasmic vesicle membrane</location>
        <topology evidence="1">Peripheral membrane protein</topology>
        <orientation evidence="1">Cytoplasmic side</orientation>
    </subcellularLocation>
    <subcellularLocation>
        <location evidence="2">Golgi apparatus</location>
    </subcellularLocation>
</comment>
<evidence type="ECO:0000256" key="1">
    <source>
        <dbReference type="ARBA" id="ARBA00004180"/>
    </source>
</evidence>
<evidence type="ECO:0000256" key="8">
    <source>
        <dbReference type="ARBA" id="ARBA00023329"/>
    </source>
</evidence>
<evidence type="ECO:0000256" key="4">
    <source>
        <dbReference type="ARBA" id="ARBA00022448"/>
    </source>
</evidence>
<comment type="caution">
    <text evidence="10">The sequence shown here is derived from an EMBL/GenBank/DDBJ whole genome shotgun (WGS) entry which is preliminary data.</text>
</comment>
<evidence type="ECO:0000256" key="5">
    <source>
        <dbReference type="ARBA" id="ARBA00022927"/>
    </source>
</evidence>
<evidence type="ECO:0000313" key="10">
    <source>
        <dbReference type="EMBL" id="CAF95449.1"/>
    </source>
</evidence>
<dbReference type="FunFam" id="3.30.450.60:FF:000054">
    <property type="entry name" value="AP complex subunit sigma"/>
    <property type="match status" value="1"/>
</dbReference>
<protein>
    <submittedName>
        <fullName evidence="10">(spotted green pufferfish) hypothetical protein</fullName>
    </submittedName>
</protein>
<dbReference type="InterPro" id="IPR044733">
    <property type="entry name" value="AP1_sigma"/>
</dbReference>
<feature type="domain" description="AP complex mu/sigma subunit" evidence="9">
    <location>
        <begin position="112"/>
        <end position="157"/>
    </location>
</feature>
<evidence type="ECO:0000259" key="9">
    <source>
        <dbReference type="Pfam" id="PF01217"/>
    </source>
</evidence>
<proteinExistence type="inferred from homology"/>
<reference evidence="10" key="2">
    <citation type="submission" date="2004-02" db="EMBL/GenBank/DDBJ databases">
        <authorList>
            <consortium name="Genoscope"/>
            <consortium name="Whitehead Institute Centre for Genome Research"/>
        </authorList>
    </citation>
    <scope>NUCLEOTIDE SEQUENCE</scope>
</reference>
<accession>Q4SV83</accession>
<dbReference type="GO" id="GO:0035615">
    <property type="term" value="F:clathrin adaptor activity"/>
    <property type="evidence" value="ECO:0007669"/>
    <property type="project" value="InterPro"/>
</dbReference>
<feature type="domain" description="AP complex mu/sigma subunit" evidence="9">
    <location>
        <begin position="1"/>
        <end position="64"/>
    </location>
</feature>
<dbReference type="InterPro" id="IPR022775">
    <property type="entry name" value="AP_mu_sigma_su"/>
</dbReference>
<name>Q4SV83_TETNG</name>
<comment type="similarity">
    <text evidence="3">Belongs to the adaptor complexes small subunit family.</text>
</comment>
<dbReference type="Gene3D" id="3.30.450.60">
    <property type="match status" value="3"/>
</dbReference>
<dbReference type="InterPro" id="IPR011012">
    <property type="entry name" value="Longin-like_dom_sf"/>
</dbReference>
<keyword evidence="4" id="KW-0813">Transport</keyword>
<keyword evidence="7" id="KW-0472">Membrane</keyword>